<proteinExistence type="predicted"/>
<gene>
    <name evidence="1" type="ORF">LVIROSA_LOCUS299</name>
</gene>
<protein>
    <submittedName>
        <fullName evidence="1">Uncharacterized protein</fullName>
    </submittedName>
</protein>
<organism evidence="1 2">
    <name type="scientific">Lactuca virosa</name>
    <dbReference type="NCBI Taxonomy" id="75947"/>
    <lineage>
        <taxon>Eukaryota</taxon>
        <taxon>Viridiplantae</taxon>
        <taxon>Streptophyta</taxon>
        <taxon>Embryophyta</taxon>
        <taxon>Tracheophyta</taxon>
        <taxon>Spermatophyta</taxon>
        <taxon>Magnoliopsida</taxon>
        <taxon>eudicotyledons</taxon>
        <taxon>Gunneridae</taxon>
        <taxon>Pentapetalae</taxon>
        <taxon>asterids</taxon>
        <taxon>campanulids</taxon>
        <taxon>Asterales</taxon>
        <taxon>Asteraceae</taxon>
        <taxon>Cichorioideae</taxon>
        <taxon>Cichorieae</taxon>
        <taxon>Lactucinae</taxon>
        <taxon>Lactuca</taxon>
    </lineage>
</organism>
<name>A0AAU9LUC5_9ASTR</name>
<dbReference type="AlphaFoldDB" id="A0AAU9LUC5"/>
<sequence length="82" mass="9187">MCASFSDFSLDSITAAHSTGPTTTFLHLFSFLESTIDTSLFFKSYRFSYMGNCCAVPSTTDTEFEKKNRKNVSAIQHRPIVC</sequence>
<dbReference type="EMBL" id="CAKMRJ010000001">
    <property type="protein sequence ID" value="CAH1412273.1"/>
    <property type="molecule type" value="Genomic_DNA"/>
</dbReference>
<reference evidence="1 2" key="1">
    <citation type="submission" date="2022-01" db="EMBL/GenBank/DDBJ databases">
        <authorList>
            <person name="Xiong W."/>
            <person name="Schranz E."/>
        </authorList>
    </citation>
    <scope>NUCLEOTIDE SEQUENCE [LARGE SCALE GENOMIC DNA]</scope>
</reference>
<keyword evidence="2" id="KW-1185">Reference proteome</keyword>
<dbReference type="Proteomes" id="UP001157418">
    <property type="component" value="Unassembled WGS sequence"/>
</dbReference>
<comment type="caution">
    <text evidence="1">The sequence shown here is derived from an EMBL/GenBank/DDBJ whole genome shotgun (WGS) entry which is preliminary data.</text>
</comment>
<evidence type="ECO:0000313" key="1">
    <source>
        <dbReference type="EMBL" id="CAH1412273.1"/>
    </source>
</evidence>
<evidence type="ECO:0000313" key="2">
    <source>
        <dbReference type="Proteomes" id="UP001157418"/>
    </source>
</evidence>
<accession>A0AAU9LUC5</accession>